<dbReference type="InterPro" id="IPR011032">
    <property type="entry name" value="GroES-like_sf"/>
</dbReference>
<dbReference type="GO" id="GO:0016491">
    <property type="term" value="F:oxidoreductase activity"/>
    <property type="evidence" value="ECO:0007669"/>
    <property type="project" value="UniProtKB-KW"/>
</dbReference>
<dbReference type="PANTHER" id="PTHR43401:SF3">
    <property type="entry name" value="L-GALACTONATE-5-DEHYDROGENASE"/>
    <property type="match status" value="1"/>
</dbReference>
<dbReference type="RefSeq" id="WP_008682214.1">
    <property type="nucleotide sequence ID" value="NZ_ANOH01000277.1"/>
</dbReference>
<comment type="caution">
    <text evidence="3">The sequence shown here is derived from an EMBL/GenBank/DDBJ whole genome shotgun (WGS) entry which is preliminary data.</text>
</comment>
<organism evidence="3 4">
    <name type="scientific">Rhodopirellula sallentina SM41</name>
    <dbReference type="NCBI Taxonomy" id="1263870"/>
    <lineage>
        <taxon>Bacteria</taxon>
        <taxon>Pseudomonadati</taxon>
        <taxon>Planctomycetota</taxon>
        <taxon>Planctomycetia</taxon>
        <taxon>Pirellulales</taxon>
        <taxon>Pirellulaceae</taxon>
        <taxon>Rhodopirellula</taxon>
    </lineage>
</organism>
<dbReference type="OrthoDB" id="239596at2"/>
<dbReference type="CDD" id="cd08261">
    <property type="entry name" value="Zn_ADH7"/>
    <property type="match status" value="1"/>
</dbReference>
<protein>
    <submittedName>
        <fullName evidence="3">Zinc-type alcohol dehydrogenase protein</fullName>
    </submittedName>
</protein>
<dbReference type="EMBL" id="ANOH01000277">
    <property type="protein sequence ID" value="EMI54454.1"/>
    <property type="molecule type" value="Genomic_DNA"/>
</dbReference>
<keyword evidence="4" id="KW-1185">Reference proteome</keyword>
<sequence>MKALQLEKPKTWATIDLPEPPAPAEGEALVRIHVVGVCGTDLGGYLGKFPFFSYPRIPGHELGVEVLAVGEGVTDVSVGDKCSVEPYINCQKCYSCRRGLTNCCEHHQTLGVMCDGGLTEKMILPARKLHVANNLSYEQSALVETLAIGCHAVDRAGVKEGENVLVIGAGPIGLSALEFIKVAGARPIVADISETRLEFVREKMGVTDTLKVTGEDSDIEKLDEMTSNQRPDVVIDATGNHHSMARSLELAAFGGRVVYVGITQQNLNFPHAPAMHRRELTLMASRNALSRDFTRIIDLIEKGTIDTQPWITHHAKFEDVAASFPSWTDPETGVVKAVIHVD</sequence>
<evidence type="ECO:0000259" key="2">
    <source>
        <dbReference type="SMART" id="SM00829"/>
    </source>
</evidence>
<dbReference type="InterPro" id="IPR050129">
    <property type="entry name" value="Zn_alcohol_dh"/>
</dbReference>
<dbReference type="PANTHER" id="PTHR43401">
    <property type="entry name" value="L-THREONINE 3-DEHYDROGENASE"/>
    <property type="match status" value="1"/>
</dbReference>
<dbReference type="Gene3D" id="3.90.180.10">
    <property type="entry name" value="Medium-chain alcohol dehydrogenases, catalytic domain"/>
    <property type="match status" value="1"/>
</dbReference>
<dbReference type="InterPro" id="IPR036291">
    <property type="entry name" value="NAD(P)-bd_dom_sf"/>
</dbReference>
<dbReference type="Proteomes" id="UP000011885">
    <property type="component" value="Unassembled WGS sequence"/>
</dbReference>
<evidence type="ECO:0000313" key="3">
    <source>
        <dbReference type="EMBL" id="EMI54454.1"/>
    </source>
</evidence>
<proteinExistence type="predicted"/>
<dbReference type="SUPFAM" id="SSF51735">
    <property type="entry name" value="NAD(P)-binding Rossmann-fold domains"/>
    <property type="match status" value="1"/>
</dbReference>
<dbReference type="Gene3D" id="3.40.50.720">
    <property type="entry name" value="NAD(P)-binding Rossmann-like Domain"/>
    <property type="match status" value="1"/>
</dbReference>
<feature type="domain" description="Enoyl reductase (ER)" evidence="2">
    <location>
        <begin position="13"/>
        <end position="339"/>
    </location>
</feature>
<gene>
    <name evidence="3" type="ORF">RSSM_04109</name>
</gene>
<dbReference type="SMART" id="SM00829">
    <property type="entry name" value="PKS_ER"/>
    <property type="match status" value="1"/>
</dbReference>
<dbReference type="AlphaFoldDB" id="M5TZJ6"/>
<dbReference type="SUPFAM" id="SSF50129">
    <property type="entry name" value="GroES-like"/>
    <property type="match status" value="1"/>
</dbReference>
<evidence type="ECO:0000256" key="1">
    <source>
        <dbReference type="ARBA" id="ARBA00023002"/>
    </source>
</evidence>
<dbReference type="PATRIC" id="fig|1263870.3.peg.4349"/>
<dbReference type="InterPro" id="IPR013149">
    <property type="entry name" value="ADH-like_C"/>
</dbReference>
<dbReference type="InterPro" id="IPR020843">
    <property type="entry name" value="ER"/>
</dbReference>
<dbReference type="InterPro" id="IPR013154">
    <property type="entry name" value="ADH-like_N"/>
</dbReference>
<name>M5TZJ6_9BACT</name>
<keyword evidence="1" id="KW-0560">Oxidoreductase</keyword>
<dbReference type="Pfam" id="PF08240">
    <property type="entry name" value="ADH_N"/>
    <property type="match status" value="1"/>
</dbReference>
<reference evidence="3 4" key="1">
    <citation type="journal article" date="2013" name="Mar. Genomics">
        <title>Expression of sulfatases in Rhodopirellula baltica and the diversity of sulfatases in the genus Rhodopirellula.</title>
        <authorList>
            <person name="Wegner C.E."/>
            <person name="Richter-Heitmann T."/>
            <person name="Klindworth A."/>
            <person name="Klockow C."/>
            <person name="Richter M."/>
            <person name="Achstetter T."/>
            <person name="Glockner F.O."/>
            <person name="Harder J."/>
        </authorList>
    </citation>
    <scope>NUCLEOTIDE SEQUENCE [LARGE SCALE GENOMIC DNA]</scope>
    <source>
        <strain evidence="3 4">SM41</strain>
    </source>
</reference>
<accession>M5TZJ6</accession>
<dbReference type="Pfam" id="PF00107">
    <property type="entry name" value="ADH_zinc_N"/>
    <property type="match status" value="1"/>
</dbReference>
<evidence type="ECO:0000313" key="4">
    <source>
        <dbReference type="Proteomes" id="UP000011885"/>
    </source>
</evidence>